<keyword evidence="3" id="KW-1185">Reference proteome</keyword>
<dbReference type="EMBL" id="KL142378">
    <property type="protein sequence ID" value="KDR76518.1"/>
    <property type="molecule type" value="Genomic_DNA"/>
</dbReference>
<protein>
    <submittedName>
        <fullName evidence="2">Uncharacterized protein</fullName>
    </submittedName>
</protein>
<organism evidence="2 3">
    <name type="scientific">Galerina marginata (strain CBS 339.88)</name>
    <dbReference type="NCBI Taxonomy" id="685588"/>
    <lineage>
        <taxon>Eukaryota</taxon>
        <taxon>Fungi</taxon>
        <taxon>Dikarya</taxon>
        <taxon>Basidiomycota</taxon>
        <taxon>Agaricomycotina</taxon>
        <taxon>Agaricomycetes</taxon>
        <taxon>Agaricomycetidae</taxon>
        <taxon>Agaricales</taxon>
        <taxon>Agaricineae</taxon>
        <taxon>Strophariaceae</taxon>
        <taxon>Galerina</taxon>
    </lineage>
</organism>
<dbReference type="AlphaFoldDB" id="A0A067TC21"/>
<accession>A0A067TC21</accession>
<gene>
    <name evidence="2" type="ORF">GALMADRAFT_279176</name>
</gene>
<evidence type="ECO:0000313" key="3">
    <source>
        <dbReference type="Proteomes" id="UP000027222"/>
    </source>
</evidence>
<name>A0A067TC21_GALM3</name>
<dbReference type="HOGENOM" id="CLU_1111472_0_0_1"/>
<sequence>MDLKPVSKEVDLFVPNSTPGGPGQIDEDIEVLNIALSEPVTEPDLAEGIQKIFKFSWLIHAHIAGIQEASSLSDDEHLWEMSSSEEEEEDDEHTPIHRERLNEIVGIIGQPPLSPHELAQFLVNPPKQSHHESEQHGFFRLVRGYTAAKRTQDWMQKSSGRNSSPIMPGSKTTQTDGTTSRQRTGPPLWQHRRVADPISLFRQTVHNSVQSLCFAIEWKEMSTVQGGKAWKTKYRTEAFRRQNPQFFATM</sequence>
<feature type="region of interest" description="Disordered" evidence="1">
    <location>
        <begin position="152"/>
        <end position="186"/>
    </location>
</feature>
<evidence type="ECO:0000313" key="2">
    <source>
        <dbReference type="EMBL" id="KDR76518.1"/>
    </source>
</evidence>
<reference evidence="3" key="1">
    <citation type="journal article" date="2014" name="Proc. Natl. Acad. Sci. U.S.A.">
        <title>Extensive sampling of basidiomycete genomes demonstrates inadequacy of the white-rot/brown-rot paradigm for wood decay fungi.</title>
        <authorList>
            <person name="Riley R."/>
            <person name="Salamov A.A."/>
            <person name="Brown D.W."/>
            <person name="Nagy L.G."/>
            <person name="Floudas D."/>
            <person name="Held B.W."/>
            <person name="Levasseur A."/>
            <person name="Lombard V."/>
            <person name="Morin E."/>
            <person name="Otillar R."/>
            <person name="Lindquist E.A."/>
            <person name="Sun H."/>
            <person name="LaButti K.M."/>
            <person name="Schmutz J."/>
            <person name="Jabbour D."/>
            <person name="Luo H."/>
            <person name="Baker S.E."/>
            <person name="Pisabarro A.G."/>
            <person name="Walton J.D."/>
            <person name="Blanchette R.A."/>
            <person name="Henrissat B."/>
            <person name="Martin F."/>
            <person name="Cullen D."/>
            <person name="Hibbett D.S."/>
            <person name="Grigoriev I.V."/>
        </authorList>
    </citation>
    <scope>NUCLEOTIDE SEQUENCE [LARGE SCALE GENOMIC DNA]</scope>
    <source>
        <strain evidence="3">CBS 339.88</strain>
    </source>
</reference>
<evidence type="ECO:0000256" key="1">
    <source>
        <dbReference type="SAM" id="MobiDB-lite"/>
    </source>
</evidence>
<dbReference type="Proteomes" id="UP000027222">
    <property type="component" value="Unassembled WGS sequence"/>
</dbReference>
<feature type="compositionally biased region" description="Polar residues" evidence="1">
    <location>
        <begin position="153"/>
        <end position="183"/>
    </location>
</feature>
<proteinExistence type="predicted"/>